<dbReference type="Pfam" id="PF14524">
    <property type="entry name" value="Wzt_C"/>
    <property type="match status" value="1"/>
</dbReference>
<evidence type="ECO:0000313" key="6">
    <source>
        <dbReference type="EMBL" id="RDY23272.1"/>
    </source>
</evidence>
<keyword evidence="3" id="KW-0547">Nucleotide-binding</keyword>
<dbReference type="Pfam" id="PF00005">
    <property type="entry name" value="ABC_tran"/>
    <property type="match status" value="1"/>
</dbReference>
<dbReference type="EMBL" id="NOJZ02000015">
    <property type="protein sequence ID" value="RDY23272.1"/>
    <property type="molecule type" value="Genomic_DNA"/>
</dbReference>
<organism evidence="6 7">
    <name type="scientific">Romboutsia maritimum</name>
    <dbReference type="NCBI Taxonomy" id="2020948"/>
    <lineage>
        <taxon>Bacteria</taxon>
        <taxon>Bacillati</taxon>
        <taxon>Bacillota</taxon>
        <taxon>Clostridia</taxon>
        <taxon>Peptostreptococcales</taxon>
        <taxon>Peptostreptococcaceae</taxon>
        <taxon>Romboutsia</taxon>
    </lineage>
</organism>
<name>A0A371IS14_9FIRM</name>
<evidence type="ECO:0000256" key="2">
    <source>
        <dbReference type="ARBA" id="ARBA00022448"/>
    </source>
</evidence>
<reference evidence="6 7" key="1">
    <citation type="journal article" date="2017" name="Genome Announc.">
        <title>Draft Genome Sequence of Romboutsia maritimum sp. nov. Strain CCRI-22766(T), Isolated from Coastal Estuarine Mud.</title>
        <authorList>
            <person name="Maheux A.F."/>
            <person name="Boudreau D.K."/>
            <person name="Berube E."/>
            <person name="Boissinot M."/>
            <person name="Raymond F."/>
            <person name="Brodeur S."/>
            <person name="Corbeil J."/>
            <person name="Brightwell G."/>
            <person name="Broda D."/>
            <person name="Omar R.F."/>
            <person name="Bergeron M.G."/>
        </authorList>
    </citation>
    <scope>NUCLEOTIDE SEQUENCE [LARGE SCALE GENOMIC DNA]</scope>
    <source>
        <strain evidence="6 7">CCRI-22766</strain>
    </source>
</reference>
<proteinExistence type="inferred from homology"/>
<dbReference type="InterPro" id="IPR017871">
    <property type="entry name" value="ABC_transporter-like_CS"/>
</dbReference>
<dbReference type="PANTHER" id="PTHR46743:SF2">
    <property type="entry name" value="TEICHOIC ACIDS EXPORT ATP-BINDING PROTEIN TAGH"/>
    <property type="match status" value="1"/>
</dbReference>
<evidence type="ECO:0000259" key="5">
    <source>
        <dbReference type="PROSITE" id="PS50893"/>
    </source>
</evidence>
<keyword evidence="7" id="KW-1185">Reference proteome</keyword>
<dbReference type="Proteomes" id="UP000243494">
    <property type="component" value="Unassembled WGS sequence"/>
</dbReference>
<protein>
    <submittedName>
        <fullName evidence="6">ABC transporter ATP-binding protein</fullName>
    </submittedName>
</protein>
<dbReference type="AlphaFoldDB" id="A0A371IS14"/>
<dbReference type="CDD" id="cd10147">
    <property type="entry name" value="Wzt_C-like"/>
    <property type="match status" value="1"/>
</dbReference>
<dbReference type="InterPro" id="IPR029439">
    <property type="entry name" value="Wzt_C"/>
</dbReference>
<dbReference type="SMART" id="SM00382">
    <property type="entry name" value="AAA"/>
    <property type="match status" value="1"/>
</dbReference>
<dbReference type="InterPro" id="IPR003593">
    <property type="entry name" value="AAA+_ATPase"/>
</dbReference>
<evidence type="ECO:0000256" key="3">
    <source>
        <dbReference type="ARBA" id="ARBA00022741"/>
    </source>
</evidence>
<dbReference type="CDD" id="cd03220">
    <property type="entry name" value="ABC_KpsT_Wzt"/>
    <property type="match status" value="1"/>
</dbReference>
<dbReference type="InterPro" id="IPR050683">
    <property type="entry name" value="Bact_Polysacc_Export_ATP-bd"/>
</dbReference>
<dbReference type="GO" id="GO:0005524">
    <property type="term" value="F:ATP binding"/>
    <property type="evidence" value="ECO:0007669"/>
    <property type="project" value="UniProtKB-KW"/>
</dbReference>
<dbReference type="Gene3D" id="3.40.50.300">
    <property type="entry name" value="P-loop containing nucleotide triphosphate hydrolases"/>
    <property type="match status" value="1"/>
</dbReference>
<dbReference type="InterPro" id="IPR027417">
    <property type="entry name" value="P-loop_NTPase"/>
</dbReference>
<comment type="similarity">
    <text evidence="1">Belongs to the ABC transporter superfamily.</text>
</comment>
<dbReference type="GO" id="GO:0016020">
    <property type="term" value="C:membrane"/>
    <property type="evidence" value="ECO:0007669"/>
    <property type="project" value="InterPro"/>
</dbReference>
<evidence type="ECO:0000313" key="7">
    <source>
        <dbReference type="Proteomes" id="UP000243494"/>
    </source>
</evidence>
<dbReference type="GO" id="GO:0016887">
    <property type="term" value="F:ATP hydrolysis activity"/>
    <property type="evidence" value="ECO:0007669"/>
    <property type="project" value="InterPro"/>
</dbReference>
<dbReference type="RefSeq" id="WP_095406845.1">
    <property type="nucleotide sequence ID" value="NZ_NOJZ02000015.1"/>
</dbReference>
<keyword evidence="2" id="KW-0813">Transport</keyword>
<dbReference type="PANTHER" id="PTHR46743">
    <property type="entry name" value="TEICHOIC ACIDS EXPORT ATP-BINDING PROTEIN TAGH"/>
    <property type="match status" value="1"/>
</dbReference>
<dbReference type="SUPFAM" id="SSF52540">
    <property type="entry name" value="P-loop containing nucleoside triphosphate hydrolases"/>
    <property type="match status" value="1"/>
</dbReference>
<dbReference type="GO" id="GO:0140359">
    <property type="term" value="F:ABC-type transporter activity"/>
    <property type="evidence" value="ECO:0007669"/>
    <property type="project" value="InterPro"/>
</dbReference>
<comment type="caution">
    <text evidence="6">The sequence shown here is derived from an EMBL/GenBank/DDBJ whole genome shotgun (WGS) entry which is preliminary data.</text>
</comment>
<accession>A0A371IS14</accession>
<feature type="domain" description="ABC transporter" evidence="5">
    <location>
        <begin position="26"/>
        <end position="246"/>
    </location>
</feature>
<dbReference type="OrthoDB" id="9778870at2"/>
<dbReference type="Gene3D" id="2.70.50.60">
    <property type="entry name" value="abc- transporter (atp binding component) like domain"/>
    <property type="match status" value="1"/>
</dbReference>
<evidence type="ECO:0000256" key="1">
    <source>
        <dbReference type="ARBA" id="ARBA00005417"/>
    </source>
</evidence>
<dbReference type="PROSITE" id="PS50893">
    <property type="entry name" value="ABC_TRANSPORTER_2"/>
    <property type="match status" value="1"/>
</dbReference>
<dbReference type="PROSITE" id="PS00211">
    <property type="entry name" value="ABC_TRANSPORTER_1"/>
    <property type="match status" value="1"/>
</dbReference>
<dbReference type="InterPro" id="IPR015860">
    <property type="entry name" value="ABC_transpr_TagH-like"/>
</dbReference>
<dbReference type="InterPro" id="IPR003439">
    <property type="entry name" value="ABC_transporter-like_ATP-bd"/>
</dbReference>
<keyword evidence="4 6" id="KW-0067">ATP-binding</keyword>
<gene>
    <name evidence="6" type="ORF">CHF27_009005</name>
</gene>
<sequence length="422" mass="47606">MSNVAIKINHVSKIYKLYDKPIDRLKETLSLSKKNYHKEYYALNNIAFEVEKGEVVGIIGTNGSGKSTLLKMITSVLTPTLGDIHVNGKVSALLELGAGFNPEYTGVENIYLNGTMMGYSKEEMDAKIDSIKNFADIGDFITQPVKTYSSGMFARLAFAVAINVDPDILIIDEALSVGDIRFQQKCYRKIEELKKNKTVLIVSHDINTITKFCDKVIWIEQGNLMGIGNPIEIGKKYQAYVVDSKLEKYCKNKDINTDEKIEKISLNEIRTDIELFGDKKAIITGIGLFDMASNQMIESVLPNTKVRLVIRIKYNEKILNPIVGFTISDRLGNIILQSNSNILNKYIDSDNEVDHYAFEFIMPELNEGTYTISPAIASGTIDNHIQHNWVHDAYVFNIIIKKIHRLQGILNLSEMEFSILDK</sequence>
<evidence type="ECO:0000256" key="4">
    <source>
        <dbReference type="ARBA" id="ARBA00022840"/>
    </source>
</evidence>